<protein>
    <submittedName>
        <fullName evidence="2">Uncharacterized protein</fullName>
    </submittedName>
</protein>
<keyword evidence="3" id="KW-1185">Reference proteome</keyword>
<reference evidence="2 3" key="1">
    <citation type="journal article" date="2015" name="Genome Biol.">
        <title>Comparative genomics of Steinernema reveals deeply conserved gene regulatory networks.</title>
        <authorList>
            <person name="Dillman A.R."/>
            <person name="Macchietto M."/>
            <person name="Porter C.F."/>
            <person name="Rogers A."/>
            <person name="Williams B."/>
            <person name="Antoshechkin I."/>
            <person name="Lee M.M."/>
            <person name="Goodwin Z."/>
            <person name="Lu X."/>
            <person name="Lewis E.E."/>
            <person name="Goodrich-Blair H."/>
            <person name="Stock S.P."/>
            <person name="Adams B.J."/>
            <person name="Sternberg P.W."/>
            <person name="Mortazavi A."/>
        </authorList>
    </citation>
    <scope>NUCLEOTIDE SEQUENCE [LARGE SCALE GENOMIC DNA]</scope>
    <source>
        <strain evidence="2 3">ALL</strain>
    </source>
</reference>
<sequence>MTDAAKQHKTGQSRFTKPQTGKKSSYPARVAEVIAGLFESFRKIQRQPSPYKWCRRATVSQLVAGECSNSSLSPGYRPATTRRQRHEFEHPVAVAVTHEFESSVSLMLERCELCLNCDVKQHDKVLFKYMEISSFPTMTQQSEPSS</sequence>
<reference evidence="2 3" key="2">
    <citation type="journal article" date="2019" name="G3 (Bethesda)">
        <title>Hybrid Assembly of the Genome of the Entomopathogenic Nematode Steinernema carpocapsae Identifies the X-Chromosome.</title>
        <authorList>
            <person name="Serra L."/>
            <person name="Macchietto M."/>
            <person name="Macias-Munoz A."/>
            <person name="McGill C.J."/>
            <person name="Rodriguez I.M."/>
            <person name="Rodriguez B."/>
            <person name="Murad R."/>
            <person name="Mortazavi A."/>
        </authorList>
    </citation>
    <scope>NUCLEOTIDE SEQUENCE [LARGE SCALE GENOMIC DNA]</scope>
    <source>
        <strain evidence="2 3">ALL</strain>
    </source>
</reference>
<comment type="caution">
    <text evidence="2">The sequence shown here is derived from an EMBL/GenBank/DDBJ whole genome shotgun (WGS) entry which is preliminary data.</text>
</comment>
<evidence type="ECO:0000256" key="1">
    <source>
        <dbReference type="SAM" id="MobiDB-lite"/>
    </source>
</evidence>
<proteinExistence type="predicted"/>
<dbReference type="EMBL" id="AZBU02000001">
    <property type="protein sequence ID" value="TMS33256.1"/>
    <property type="molecule type" value="Genomic_DNA"/>
</dbReference>
<accession>A0A4U8UKC9</accession>
<dbReference type="AlphaFoldDB" id="A0A4U8UKC9"/>
<evidence type="ECO:0000313" key="2">
    <source>
        <dbReference type="EMBL" id="TMS33256.1"/>
    </source>
</evidence>
<name>A0A4U8UKC9_STECR</name>
<organism evidence="2 3">
    <name type="scientific">Steinernema carpocapsae</name>
    <name type="common">Entomopathogenic nematode</name>
    <dbReference type="NCBI Taxonomy" id="34508"/>
    <lineage>
        <taxon>Eukaryota</taxon>
        <taxon>Metazoa</taxon>
        <taxon>Ecdysozoa</taxon>
        <taxon>Nematoda</taxon>
        <taxon>Chromadorea</taxon>
        <taxon>Rhabditida</taxon>
        <taxon>Tylenchina</taxon>
        <taxon>Panagrolaimomorpha</taxon>
        <taxon>Strongyloidoidea</taxon>
        <taxon>Steinernematidae</taxon>
        <taxon>Steinernema</taxon>
    </lineage>
</organism>
<feature type="region of interest" description="Disordered" evidence="1">
    <location>
        <begin position="1"/>
        <end position="24"/>
    </location>
</feature>
<gene>
    <name evidence="2" type="ORF">L596_001016</name>
</gene>
<feature type="compositionally biased region" description="Polar residues" evidence="1">
    <location>
        <begin position="10"/>
        <end position="23"/>
    </location>
</feature>
<evidence type="ECO:0000313" key="3">
    <source>
        <dbReference type="Proteomes" id="UP000298663"/>
    </source>
</evidence>
<dbReference type="Proteomes" id="UP000298663">
    <property type="component" value="Unassembled WGS sequence"/>
</dbReference>